<dbReference type="Pfam" id="PF00672">
    <property type="entry name" value="HAMP"/>
    <property type="match status" value="1"/>
</dbReference>
<feature type="transmembrane region" description="Helical" evidence="8">
    <location>
        <begin position="7"/>
        <end position="28"/>
    </location>
</feature>
<evidence type="ECO:0000256" key="8">
    <source>
        <dbReference type="SAM" id="Phobius"/>
    </source>
</evidence>
<sequence length="617" mass="66715">MLIRHKLILNTVLVAAAMLTLSGLFLYASQESRHMMAAQRQLDGLELAMLNLRRAEQDFLLHKDPAVVDRFNAGLADTHTLAQSLGMDESIGAGQSGLAELDRQVGAYGKAFNELVAQQQKIGLGPEDGLYGQLRAAVHKVEEALKAQDQQALLITMLQLRRAEKDFMLRSDIQYLARFQTLHDAFQQGLGSLPEDQRSGLEQASAQYRQDFVALVQGMQVLGLDETSGLRGQMRTLVQQVESGLNGVARQVADELARQSASFNRLMLACGALIILLIGAMSVLLGRSIDRPIARVNDTVNRIRQDNDLRLRIALKGDDEMAQLAGNLDVMLDGFRHLIGDVKQSVNTLTGAADHLSDNVRRTSEGAQRQLQETDLVATASTEMGSTIEEIARSTEQAASDAAATNHKASEGRGAVQQTVNQIHALATNLEQASGEVAQLQKESETIGSVLGVIRGIADQTNLLALNAAIEAARAGEQGRGFAVVADEVRSLAIRTQQSTQEIAGIIHSLQQQTDNIVGRMATCREQGSGSSQQAAAAGELLDQITEDVTRIMDMSTQIAAAIEQQSLVANEVNRNVSNIRDIAQESSLMAQDNASSSQGLSEQARLLTLAVEQYRV</sequence>
<evidence type="ECO:0000256" key="6">
    <source>
        <dbReference type="ARBA" id="ARBA00029447"/>
    </source>
</evidence>
<dbReference type="SUPFAM" id="SSF58104">
    <property type="entry name" value="Methyl-accepting chemotaxis protein (MCP) signaling domain"/>
    <property type="match status" value="1"/>
</dbReference>
<evidence type="ECO:0000256" key="5">
    <source>
        <dbReference type="ARBA" id="ARBA00023224"/>
    </source>
</evidence>
<protein>
    <submittedName>
        <fullName evidence="11">Methyl-accepting chemotaxis protein</fullName>
    </submittedName>
</protein>
<dbReference type="SMART" id="SM01358">
    <property type="entry name" value="HBM"/>
    <property type="match status" value="1"/>
</dbReference>
<feature type="domain" description="Methyl-accepting transducer" evidence="9">
    <location>
        <begin position="345"/>
        <end position="581"/>
    </location>
</feature>
<evidence type="ECO:0000259" key="10">
    <source>
        <dbReference type="PROSITE" id="PS50885"/>
    </source>
</evidence>
<keyword evidence="2 8" id="KW-0812">Transmembrane</keyword>
<dbReference type="AlphaFoldDB" id="A0A2M8H9B6"/>
<accession>A0A2M8H9B6</accession>
<dbReference type="EMBL" id="PGCP01000015">
    <property type="protein sequence ID" value="PJC93149.1"/>
    <property type="molecule type" value="Genomic_DNA"/>
</dbReference>
<dbReference type="Gene3D" id="1.10.287.950">
    <property type="entry name" value="Methyl-accepting chemotaxis protein"/>
    <property type="match status" value="1"/>
</dbReference>
<evidence type="ECO:0000313" key="12">
    <source>
        <dbReference type="Proteomes" id="UP000232060"/>
    </source>
</evidence>
<dbReference type="InterPro" id="IPR003660">
    <property type="entry name" value="HAMP_dom"/>
</dbReference>
<organism evidence="11 12">
    <name type="scientific">Aeromonas lusitana</name>
    <dbReference type="NCBI Taxonomy" id="931529"/>
    <lineage>
        <taxon>Bacteria</taxon>
        <taxon>Pseudomonadati</taxon>
        <taxon>Pseudomonadota</taxon>
        <taxon>Gammaproteobacteria</taxon>
        <taxon>Aeromonadales</taxon>
        <taxon>Aeromonadaceae</taxon>
        <taxon>Aeromonas</taxon>
    </lineage>
</organism>
<dbReference type="RefSeq" id="WP_100859960.1">
    <property type="nucleotide sequence ID" value="NZ_PGCP01000015.1"/>
</dbReference>
<gene>
    <name evidence="11" type="ORF">CUC44_10810</name>
</gene>
<dbReference type="PROSITE" id="PS50885">
    <property type="entry name" value="HAMP"/>
    <property type="match status" value="1"/>
</dbReference>
<dbReference type="GO" id="GO:0006935">
    <property type="term" value="P:chemotaxis"/>
    <property type="evidence" value="ECO:0007669"/>
    <property type="project" value="UniProtKB-ARBA"/>
</dbReference>
<dbReference type="Proteomes" id="UP000232060">
    <property type="component" value="Unassembled WGS sequence"/>
</dbReference>
<dbReference type="CDD" id="cd06225">
    <property type="entry name" value="HAMP"/>
    <property type="match status" value="1"/>
</dbReference>
<dbReference type="GO" id="GO:0016020">
    <property type="term" value="C:membrane"/>
    <property type="evidence" value="ECO:0007669"/>
    <property type="project" value="UniProtKB-SubCell"/>
</dbReference>
<evidence type="ECO:0000313" key="11">
    <source>
        <dbReference type="EMBL" id="PJC93149.1"/>
    </source>
</evidence>
<evidence type="ECO:0000256" key="3">
    <source>
        <dbReference type="ARBA" id="ARBA00022989"/>
    </source>
</evidence>
<evidence type="ECO:0000259" key="9">
    <source>
        <dbReference type="PROSITE" id="PS50111"/>
    </source>
</evidence>
<keyword evidence="4 8" id="KW-0472">Membrane</keyword>
<dbReference type="PANTHER" id="PTHR32089">
    <property type="entry name" value="METHYL-ACCEPTING CHEMOTAXIS PROTEIN MCPB"/>
    <property type="match status" value="1"/>
</dbReference>
<keyword evidence="3 8" id="KW-1133">Transmembrane helix</keyword>
<dbReference type="GO" id="GO:0007165">
    <property type="term" value="P:signal transduction"/>
    <property type="evidence" value="ECO:0007669"/>
    <property type="project" value="UniProtKB-KW"/>
</dbReference>
<evidence type="ECO:0000256" key="1">
    <source>
        <dbReference type="ARBA" id="ARBA00004141"/>
    </source>
</evidence>
<keyword evidence="12" id="KW-1185">Reference proteome</keyword>
<dbReference type="CDD" id="cd11386">
    <property type="entry name" value="MCP_signal"/>
    <property type="match status" value="1"/>
</dbReference>
<dbReference type="InterPro" id="IPR004089">
    <property type="entry name" value="MCPsignal_dom"/>
</dbReference>
<dbReference type="PROSITE" id="PS50111">
    <property type="entry name" value="CHEMOTAXIS_TRANSDUC_2"/>
    <property type="match status" value="1"/>
</dbReference>
<evidence type="ECO:0000256" key="2">
    <source>
        <dbReference type="ARBA" id="ARBA00022692"/>
    </source>
</evidence>
<evidence type="ECO:0000256" key="4">
    <source>
        <dbReference type="ARBA" id="ARBA00023136"/>
    </source>
</evidence>
<proteinExistence type="inferred from homology"/>
<keyword evidence="5 7" id="KW-0807">Transducer</keyword>
<reference evidence="11 12" key="1">
    <citation type="submission" date="2017-11" db="EMBL/GenBank/DDBJ databases">
        <title>Draft genome sequence of environmental isolate Aeromonas lusitania sp. nov. MDC 2473.</title>
        <authorList>
            <person name="Colston S.M."/>
            <person name="Navarro A."/>
            <person name="Martinez-Murcia A.J."/>
            <person name="Graf J."/>
        </authorList>
    </citation>
    <scope>NUCLEOTIDE SEQUENCE [LARGE SCALE GENOMIC DNA]</scope>
    <source>
        <strain evidence="11 12">MDC 2473</strain>
    </source>
</reference>
<dbReference type="OrthoDB" id="8724845at2"/>
<dbReference type="Pfam" id="PF00015">
    <property type="entry name" value="MCPsignal"/>
    <property type="match status" value="1"/>
</dbReference>
<dbReference type="PANTHER" id="PTHR32089:SF119">
    <property type="entry name" value="METHYL-ACCEPTING CHEMOTAXIS PROTEIN CTPL"/>
    <property type="match status" value="1"/>
</dbReference>
<dbReference type="FunFam" id="1.10.287.950:FF:000001">
    <property type="entry name" value="Methyl-accepting chemotaxis sensory transducer"/>
    <property type="match status" value="1"/>
</dbReference>
<feature type="domain" description="HAMP" evidence="10">
    <location>
        <begin position="287"/>
        <end position="340"/>
    </location>
</feature>
<dbReference type="InterPro" id="IPR032255">
    <property type="entry name" value="HBM"/>
</dbReference>
<comment type="subcellular location">
    <subcellularLocation>
        <location evidence="1">Membrane</location>
        <topology evidence="1">Multi-pass membrane protein</topology>
    </subcellularLocation>
</comment>
<comment type="similarity">
    <text evidence="6">Belongs to the methyl-accepting chemotaxis (MCP) protein family.</text>
</comment>
<evidence type="ECO:0000256" key="7">
    <source>
        <dbReference type="PROSITE-ProRule" id="PRU00284"/>
    </source>
</evidence>
<name>A0A2M8H9B6_9GAMM</name>
<dbReference type="SMART" id="SM00283">
    <property type="entry name" value="MA"/>
    <property type="match status" value="1"/>
</dbReference>
<dbReference type="SMART" id="SM00304">
    <property type="entry name" value="HAMP"/>
    <property type="match status" value="1"/>
</dbReference>
<comment type="caution">
    <text evidence="11">The sequence shown here is derived from an EMBL/GenBank/DDBJ whole genome shotgun (WGS) entry which is preliminary data.</text>
</comment>